<dbReference type="PANTHER" id="PTHR26391">
    <property type="entry name" value="INACTIVE TYROSINE-PROTEIN KINASE 7"/>
    <property type="match status" value="1"/>
</dbReference>
<reference evidence="4" key="2">
    <citation type="submission" date="2017-05" db="UniProtKB">
        <authorList>
            <consortium name="EnsemblMetazoa"/>
        </authorList>
    </citation>
    <scope>IDENTIFICATION</scope>
</reference>
<dbReference type="PROSITE" id="PS50853">
    <property type="entry name" value="FN3"/>
    <property type="match status" value="1"/>
</dbReference>
<reference evidence="5" key="1">
    <citation type="journal article" date="2010" name="Nature">
        <title>The Amphimedon queenslandica genome and the evolution of animal complexity.</title>
        <authorList>
            <person name="Srivastava M."/>
            <person name="Simakov O."/>
            <person name="Chapman J."/>
            <person name="Fahey B."/>
            <person name="Gauthier M.E."/>
            <person name="Mitros T."/>
            <person name="Richards G.S."/>
            <person name="Conaco C."/>
            <person name="Dacre M."/>
            <person name="Hellsten U."/>
            <person name="Larroux C."/>
            <person name="Putnam N.H."/>
            <person name="Stanke M."/>
            <person name="Adamska M."/>
            <person name="Darling A."/>
            <person name="Degnan S.M."/>
            <person name="Oakley T.H."/>
            <person name="Plachetzki D.C."/>
            <person name="Zhai Y."/>
            <person name="Adamski M."/>
            <person name="Calcino A."/>
            <person name="Cummins S.F."/>
            <person name="Goodstein D.M."/>
            <person name="Harris C."/>
            <person name="Jackson D.J."/>
            <person name="Leys S.P."/>
            <person name="Shu S."/>
            <person name="Woodcroft B.J."/>
            <person name="Vervoort M."/>
            <person name="Kosik K.S."/>
            <person name="Manning G."/>
            <person name="Degnan B.M."/>
            <person name="Rokhsar D.S."/>
        </authorList>
    </citation>
    <scope>NUCLEOTIDE SEQUENCE [LARGE SCALE GENOMIC DNA]</scope>
</reference>
<dbReference type="EnsemblMetazoa" id="XM_020007196.1">
    <property type="protein sequence ID" value="XP_019862755.1"/>
    <property type="gene ID" value="LOC100636775"/>
</dbReference>
<keyword evidence="1" id="KW-0472">Membrane</keyword>
<keyword evidence="1" id="KW-0812">Transmembrane</keyword>
<accession>A0A1X7VMR5</accession>
<dbReference type="SUPFAM" id="SSF49265">
    <property type="entry name" value="Fibronectin type III"/>
    <property type="match status" value="1"/>
</dbReference>
<dbReference type="InterPro" id="IPR013783">
    <property type="entry name" value="Ig-like_fold"/>
</dbReference>
<dbReference type="PANTHER" id="PTHR26391:SF18">
    <property type="entry name" value="PROTEIN KINASE RECEPTOR TIE-1, PUTATIVE-RELATED"/>
    <property type="match status" value="1"/>
</dbReference>
<dbReference type="Proteomes" id="UP000007879">
    <property type="component" value="Unassembled WGS sequence"/>
</dbReference>
<feature type="chain" id="PRO_5012394892" description="Fibronectin type-III domain-containing protein" evidence="2">
    <location>
        <begin position="29"/>
        <end position="642"/>
    </location>
</feature>
<keyword evidence="1" id="KW-1133">Transmembrane helix</keyword>
<dbReference type="SMART" id="SM00060">
    <property type="entry name" value="FN3"/>
    <property type="match status" value="3"/>
</dbReference>
<dbReference type="InParanoid" id="A0A1X7VMR5"/>
<dbReference type="InterPro" id="IPR036116">
    <property type="entry name" value="FN3_sf"/>
</dbReference>
<organism evidence="4">
    <name type="scientific">Amphimedon queenslandica</name>
    <name type="common">Sponge</name>
    <dbReference type="NCBI Taxonomy" id="400682"/>
    <lineage>
        <taxon>Eukaryota</taxon>
        <taxon>Metazoa</taxon>
        <taxon>Porifera</taxon>
        <taxon>Demospongiae</taxon>
        <taxon>Heteroscleromorpha</taxon>
        <taxon>Haplosclerida</taxon>
        <taxon>Niphatidae</taxon>
        <taxon>Amphimedon</taxon>
    </lineage>
</organism>
<evidence type="ECO:0000256" key="2">
    <source>
        <dbReference type="SAM" id="SignalP"/>
    </source>
</evidence>
<gene>
    <name evidence="4" type="primary">100636775</name>
</gene>
<evidence type="ECO:0000259" key="3">
    <source>
        <dbReference type="PROSITE" id="PS50853"/>
    </source>
</evidence>
<feature type="signal peptide" evidence="2">
    <location>
        <begin position="1"/>
        <end position="28"/>
    </location>
</feature>
<protein>
    <recommendedName>
        <fullName evidence="3">Fibronectin type-III domain-containing protein</fullName>
    </recommendedName>
</protein>
<evidence type="ECO:0000313" key="5">
    <source>
        <dbReference type="Proteomes" id="UP000007879"/>
    </source>
</evidence>
<dbReference type="Gene3D" id="2.60.40.10">
    <property type="entry name" value="Immunoglobulins"/>
    <property type="match status" value="2"/>
</dbReference>
<dbReference type="AlphaFoldDB" id="A0A1X7VMR5"/>
<keyword evidence="5" id="KW-1185">Reference proteome</keyword>
<evidence type="ECO:0000256" key="1">
    <source>
        <dbReference type="SAM" id="Phobius"/>
    </source>
</evidence>
<dbReference type="InterPro" id="IPR003961">
    <property type="entry name" value="FN3_dom"/>
</dbReference>
<dbReference type="CDD" id="cd00063">
    <property type="entry name" value="FN3"/>
    <property type="match status" value="1"/>
</dbReference>
<dbReference type="EnsemblMetazoa" id="Aqu2.1.41174_001">
    <property type="protein sequence ID" value="Aqu2.1.41174_001"/>
    <property type="gene ID" value="Aqu2.1.41174"/>
</dbReference>
<feature type="transmembrane region" description="Helical" evidence="1">
    <location>
        <begin position="538"/>
        <end position="566"/>
    </location>
</feature>
<dbReference type="KEGG" id="aqu:100636775"/>
<name>A0A1X7VMR5_AMPQE</name>
<sequence>MSMTSLLSACFTACLVCILLFCCSVTCTITLTQNVTNSEDDVTVFPSIVVQLTCASNTSVILWQIEDGNNEIATLNPTTLGDFSIILLESIYNDSLTVSIATTVASVNTSLACFDNDGSSDSISIFIKPVVPQISLIQSVTNDSTNVTICPNTLVTFTCQSTTGIVVWRTDNGQSSSLARLGETTTLGIFELSVTNVIALDLLVESIASTESAVNDFTISCHTAVTNGLSSSLFMSIRVVPDPIMSVYVIDVCYDSISFNWTDTINDLGTPQLDYYLVTLSPSPLSFSPQEISDGVSSIVTGLSSDTTYTVSISPVNCAGSGSPIQFQRTIVTSEPPVPMLVDLVRISFTNTTSTIFVQWQLDSPIDCLEPPVTTFVIIISGVLQFEKMVSGSQTNSTFTVPSCGASAVTVSAVNSAGSSDRSSPLIFTGSNLALFVSATSVTDNSVTLSVTVTQCIRSAIANITITYHARSTNDIMTRTATHPENSDSALISLTGLQSSTSYSASVVVYYNGSDGINLLGPHNVTFTTTQSQSTSEALIIGLSVGFSVSLIIAAVVILIIFVVCFRFKKNTKKFRQNLEAIKADIHDVKQNVGELSITNQSIGPAIQYMADNRSYIASQVPMRAVNILEEKYSDGTDDTML</sequence>
<evidence type="ECO:0000313" key="4">
    <source>
        <dbReference type="EnsemblMetazoa" id="Aqu2.1.41174_001"/>
    </source>
</evidence>
<proteinExistence type="predicted"/>
<keyword evidence="2" id="KW-0732">Signal</keyword>
<feature type="domain" description="Fibronectin type-III" evidence="3">
    <location>
        <begin position="243"/>
        <end position="336"/>
    </location>
</feature>
<dbReference type="STRING" id="400682.A0A1X7VMR5"/>